<organism evidence="2 3">
    <name type="scientific">Araneus ventricosus</name>
    <name type="common">Orbweaver spider</name>
    <name type="synonym">Epeira ventricosa</name>
    <dbReference type="NCBI Taxonomy" id="182803"/>
    <lineage>
        <taxon>Eukaryota</taxon>
        <taxon>Metazoa</taxon>
        <taxon>Ecdysozoa</taxon>
        <taxon>Arthropoda</taxon>
        <taxon>Chelicerata</taxon>
        <taxon>Arachnida</taxon>
        <taxon>Araneae</taxon>
        <taxon>Araneomorphae</taxon>
        <taxon>Entelegynae</taxon>
        <taxon>Araneoidea</taxon>
        <taxon>Araneidae</taxon>
        <taxon>Araneus</taxon>
    </lineage>
</organism>
<protein>
    <submittedName>
        <fullName evidence="2">Uncharacterized protein</fullName>
    </submittedName>
</protein>
<comment type="caution">
    <text evidence="2">The sequence shown here is derived from an EMBL/GenBank/DDBJ whole genome shotgun (WGS) entry which is preliminary data.</text>
</comment>
<dbReference type="OrthoDB" id="6437621at2759"/>
<evidence type="ECO:0000313" key="3">
    <source>
        <dbReference type="Proteomes" id="UP000499080"/>
    </source>
</evidence>
<evidence type="ECO:0000256" key="1">
    <source>
        <dbReference type="SAM" id="MobiDB-lite"/>
    </source>
</evidence>
<keyword evidence="3" id="KW-1185">Reference proteome</keyword>
<feature type="region of interest" description="Disordered" evidence="1">
    <location>
        <begin position="68"/>
        <end position="255"/>
    </location>
</feature>
<dbReference type="EMBL" id="BGPR01020594">
    <property type="protein sequence ID" value="GBN85048.1"/>
    <property type="molecule type" value="Genomic_DNA"/>
</dbReference>
<reference evidence="2 3" key="1">
    <citation type="journal article" date="2019" name="Sci. Rep.">
        <title>Orb-weaving spider Araneus ventricosus genome elucidates the spidroin gene catalogue.</title>
        <authorList>
            <person name="Kono N."/>
            <person name="Nakamura H."/>
            <person name="Ohtoshi R."/>
            <person name="Moran D.A.P."/>
            <person name="Shinohara A."/>
            <person name="Yoshida Y."/>
            <person name="Fujiwara M."/>
            <person name="Mori M."/>
            <person name="Tomita M."/>
            <person name="Arakawa K."/>
        </authorList>
    </citation>
    <scope>NUCLEOTIDE SEQUENCE [LARGE SCALE GENOMIC DNA]</scope>
</reference>
<evidence type="ECO:0000313" key="2">
    <source>
        <dbReference type="EMBL" id="GBN85048.1"/>
    </source>
</evidence>
<accession>A0A4Y2S9Y2</accession>
<feature type="compositionally biased region" description="Basic and acidic residues" evidence="1">
    <location>
        <begin position="160"/>
        <end position="182"/>
    </location>
</feature>
<feature type="compositionally biased region" description="Basic and acidic residues" evidence="1">
    <location>
        <begin position="192"/>
        <end position="217"/>
    </location>
</feature>
<name>A0A4Y2S9Y2_ARAVE</name>
<sequence>MLQNFYTLPDLVDLALKVPEIGAVNFNILHIVLQTLIAELRLHNVRPMCHIENPHLAQSALKKAKLQRKTAAKEFDDEEAIRAERPPPQTPPPAARQKVEKTPSKSEEKAEKETKESELPITREEAVSEEIERESHKEIEDLPPEAPPDQTTTDTAEAYEEAKDEPPEEKPEPEEETPKSQKDAAGWDDILDDIRSHPKSNHVEDKSKTTAKKDQVKEAWSLDDIRSDSENGDTLPHQDESSSDFSVDEGPQPFSQRELNDLVRNLGLSKDGAELLGSRLKNKNLLTPGTSFSWHRRHREKEFTQFFSKEGNLVFCNDVQGLKKCFDIECDLSELRLSIDSSKTTSNQSCCIKVIHLHRKLLDTRCIWEKTIMICV</sequence>
<gene>
    <name evidence="2" type="ORF">AVEN_169186_1</name>
</gene>
<dbReference type="PANTHER" id="PTHR46114">
    <property type="entry name" value="APPLE DOMAIN-CONTAINING PROTEIN"/>
    <property type="match status" value="1"/>
</dbReference>
<dbReference type="PANTHER" id="PTHR46114:SF1">
    <property type="entry name" value="ZAD DOMAIN-CONTAINING PROTEIN"/>
    <property type="match status" value="1"/>
</dbReference>
<proteinExistence type="predicted"/>
<dbReference type="Proteomes" id="UP000499080">
    <property type="component" value="Unassembled WGS sequence"/>
</dbReference>
<feature type="compositionally biased region" description="Basic and acidic residues" evidence="1">
    <location>
        <begin position="97"/>
        <end position="126"/>
    </location>
</feature>
<dbReference type="AlphaFoldDB" id="A0A4Y2S9Y2"/>